<gene>
    <name evidence="1" type="ORF">Acr_00g0065210</name>
</gene>
<sequence>MVRPAENWERLVRATLQREQLRLAGQGHERTPSGIAGSVPSSLTRSTNIDSILQAADEIQSEDANVARILCEQAYTMAQNLDPNSDGRGVLQFKTGLMSVIKQKLAKRDGTQIDRNRDVERLWEFYQLYKRRHRVDDIEREEQKWRESGTFSANLGEPSQMRKVFATLRALVEVMEALSKDAASDGVGRLIIEELRRIKRADATLSAELTPYNIVPLEAPSLTNIIGFFPEVRGAISAIKYTEHFPRFPADFKISAPRDVDMFDLLEYVFGFQGSGSTGKVRETDVRICGKLWVIGSWGLLLLTNSSLNFDIMAYGVSTMSRTGRSMSSVPSSLGWHERDVIQTRGKDMNMWMCDLAYSISQGWKLGGLNLNGEVEPNISCDLKEKDNVRNQRENVVLTIANAQSRLGINAEANPMARELDAILDHGEATPAASCIGENDSVSFLERIICPMYETLAAEVNRSEKAGNHGTHRRTQPCQRGK</sequence>
<keyword evidence="2" id="KW-1185">Reference proteome</keyword>
<dbReference type="Proteomes" id="UP000585474">
    <property type="component" value="Unassembled WGS sequence"/>
</dbReference>
<protein>
    <submittedName>
        <fullName evidence="1">Glucan synthase-like 8</fullName>
    </submittedName>
</protein>
<name>A0A7J0DPR7_9ERIC</name>
<dbReference type="GO" id="GO:0046527">
    <property type="term" value="F:glucosyltransferase activity"/>
    <property type="evidence" value="ECO:0007669"/>
    <property type="project" value="TreeGrafter"/>
</dbReference>
<comment type="caution">
    <text evidence="1">The sequence shown here is derived from an EMBL/GenBank/DDBJ whole genome shotgun (WGS) entry which is preliminary data.</text>
</comment>
<dbReference type="OrthoDB" id="1525970at2759"/>
<proteinExistence type="predicted"/>
<evidence type="ECO:0000313" key="1">
    <source>
        <dbReference type="EMBL" id="GFS39840.1"/>
    </source>
</evidence>
<reference evidence="2" key="1">
    <citation type="submission" date="2019-07" db="EMBL/GenBank/DDBJ databases">
        <title>De Novo Assembly of kiwifruit Actinidia rufa.</title>
        <authorList>
            <person name="Sugita-Konishi S."/>
            <person name="Sato K."/>
            <person name="Mori E."/>
            <person name="Abe Y."/>
            <person name="Kisaki G."/>
            <person name="Hamano K."/>
            <person name="Suezawa K."/>
            <person name="Otani M."/>
            <person name="Fukuda T."/>
            <person name="Manabe T."/>
            <person name="Gomi K."/>
            <person name="Tabuchi M."/>
            <person name="Akimitsu K."/>
            <person name="Kataoka I."/>
        </authorList>
    </citation>
    <scope>NUCLEOTIDE SEQUENCE [LARGE SCALE GENOMIC DNA]</scope>
    <source>
        <strain evidence="2">cv. Fuchu</strain>
    </source>
</reference>
<dbReference type="EMBL" id="BJWL01000338">
    <property type="protein sequence ID" value="GFS39840.1"/>
    <property type="molecule type" value="Genomic_DNA"/>
</dbReference>
<dbReference type="AlphaFoldDB" id="A0A7J0DPR7"/>
<accession>A0A7J0DPR7</accession>
<evidence type="ECO:0000313" key="2">
    <source>
        <dbReference type="Proteomes" id="UP000585474"/>
    </source>
</evidence>
<dbReference type="PANTHER" id="PTHR12741:SF67">
    <property type="entry name" value="CALLOSE SYNTHASE 10"/>
    <property type="match status" value="1"/>
</dbReference>
<dbReference type="GO" id="GO:0005886">
    <property type="term" value="C:plasma membrane"/>
    <property type="evidence" value="ECO:0007669"/>
    <property type="project" value="TreeGrafter"/>
</dbReference>
<organism evidence="1 2">
    <name type="scientific">Actinidia rufa</name>
    <dbReference type="NCBI Taxonomy" id="165716"/>
    <lineage>
        <taxon>Eukaryota</taxon>
        <taxon>Viridiplantae</taxon>
        <taxon>Streptophyta</taxon>
        <taxon>Embryophyta</taxon>
        <taxon>Tracheophyta</taxon>
        <taxon>Spermatophyta</taxon>
        <taxon>Magnoliopsida</taxon>
        <taxon>eudicotyledons</taxon>
        <taxon>Gunneridae</taxon>
        <taxon>Pentapetalae</taxon>
        <taxon>asterids</taxon>
        <taxon>Ericales</taxon>
        <taxon>Actinidiaceae</taxon>
        <taxon>Actinidia</taxon>
    </lineage>
</organism>
<dbReference type="PANTHER" id="PTHR12741">
    <property type="entry name" value="LYST-INTERACTING PROTEIN LIP5 DOPAMINE RESPONSIVE PROTEIN DRG-1"/>
    <property type="match status" value="1"/>
</dbReference>